<dbReference type="AlphaFoldDB" id="A0A7R9AW57"/>
<name>A0A7R9AW57_TIMSH</name>
<protein>
    <submittedName>
        <fullName evidence="1">Uncharacterized protein</fullName>
    </submittedName>
</protein>
<accession>A0A7R9AW57</accession>
<sequence length="340" mass="39805">MSVCENLWYSAFLVQLRLTADGINGAMYLDYFRRLLPLAFCKTRQQVFRMAEHKMTPLFPAMAFAAVCPAAHGCIKGLLNVKLALILDQKESKVPSDRRNQDDHKYSHTYHDHDLLLQERMAYNIPYQITYIFPAFLHVVFRFRHVELYPVNQLTLVPVCGTASEQGMDRKGREQYRREYPSEARVKLKRKNLDSLNSTTLSRLPVLTQLFGGLTNRTGDARKRHMRSIETSRQYWDWETSIHSELVNIKKTGSKLVHCRDKSPFIFLIKRARASLLRRRQSNRVLFARAPTSRRRHTGTRRETRQGVERERGVRGYLKRFYAKPRDIDSSCLRLTHEAC</sequence>
<gene>
    <name evidence="1" type="ORF">TSIB3V08_LOCUS5856</name>
</gene>
<reference evidence="1" key="1">
    <citation type="submission" date="2020-11" db="EMBL/GenBank/DDBJ databases">
        <authorList>
            <person name="Tran Van P."/>
        </authorList>
    </citation>
    <scope>NUCLEOTIDE SEQUENCE</scope>
</reference>
<organism evidence="1">
    <name type="scientific">Timema shepardi</name>
    <name type="common">Walking stick</name>
    <dbReference type="NCBI Taxonomy" id="629360"/>
    <lineage>
        <taxon>Eukaryota</taxon>
        <taxon>Metazoa</taxon>
        <taxon>Ecdysozoa</taxon>
        <taxon>Arthropoda</taxon>
        <taxon>Hexapoda</taxon>
        <taxon>Insecta</taxon>
        <taxon>Pterygota</taxon>
        <taxon>Neoptera</taxon>
        <taxon>Polyneoptera</taxon>
        <taxon>Phasmatodea</taxon>
        <taxon>Timematodea</taxon>
        <taxon>Timematoidea</taxon>
        <taxon>Timematidae</taxon>
        <taxon>Timema</taxon>
    </lineage>
</organism>
<dbReference type="EMBL" id="OC002360">
    <property type="protein sequence ID" value="CAD7261729.1"/>
    <property type="molecule type" value="Genomic_DNA"/>
</dbReference>
<evidence type="ECO:0000313" key="1">
    <source>
        <dbReference type="EMBL" id="CAD7261729.1"/>
    </source>
</evidence>
<proteinExistence type="predicted"/>